<reference evidence="1 2" key="1">
    <citation type="submission" date="2024-06" db="EMBL/GenBank/DDBJ databases">
        <title>Flavobacterium spp. isolated from glacier.</title>
        <authorList>
            <person name="Han D."/>
        </authorList>
    </citation>
    <scope>NUCLEOTIDE SEQUENCE [LARGE SCALE GENOMIC DNA]</scope>
    <source>
        <strain evidence="1 2">ZS1P70</strain>
    </source>
</reference>
<accession>A0ABW6I7D1</accession>
<protein>
    <submittedName>
        <fullName evidence="1">Uncharacterized protein</fullName>
    </submittedName>
</protein>
<sequence>MHYKLTEEIINLSVSHYWESAKFEWNFEYAYQSEKPQTCLCGHFPIINICIIKNTKNQNDAEVGNCCVNKFLGIDDGNKIFLSINKIKNDFSKSISEEVVEYLKKKRIINETEYKFYLDIFRKRNLSYKQLEFKKKINQKFIDFTSSETNSHLNRINMVLKWAEENTWFDISFVNSLKENCSKKGKLSEKQSDALESIITKLKIK</sequence>
<dbReference type="RefSeq" id="WP_379852484.1">
    <property type="nucleotide sequence ID" value="NZ_JBHZPY010000012.1"/>
</dbReference>
<keyword evidence="2" id="KW-1185">Reference proteome</keyword>
<dbReference type="EMBL" id="JBHZPY010000012">
    <property type="protein sequence ID" value="MFE3872191.1"/>
    <property type="molecule type" value="Genomic_DNA"/>
</dbReference>
<proteinExistence type="predicted"/>
<gene>
    <name evidence="1" type="ORF">ACFX5F_13260</name>
</gene>
<dbReference type="Proteomes" id="UP001600107">
    <property type="component" value="Unassembled WGS sequence"/>
</dbReference>
<evidence type="ECO:0000313" key="1">
    <source>
        <dbReference type="EMBL" id="MFE3872191.1"/>
    </source>
</evidence>
<name>A0ABW6I7D1_9FLAO</name>
<comment type="caution">
    <text evidence="1">The sequence shown here is derived from an EMBL/GenBank/DDBJ whole genome shotgun (WGS) entry which is preliminary data.</text>
</comment>
<evidence type="ECO:0000313" key="2">
    <source>
        <dbReference type="Proteomes" id="UP001600107"/>
    </source>
</evidence>
<organism evidence="1 2">
    <name type="scientific">Flavobacterium zhoui</name>
    <dbReference type="NCBI Taxonomy" id="3230414"/>
    <lineage>
        <taxon>Bacteria</taxon>
        <taxon>Pseudomonadati</taxon>
        <taxon>Bacteroidota</taxon>
        <taxon>Flavobacteriia</taxon>
        <taxon>Flavobacteriales</taxon>
        <taxon>Flavobacteriaceae</taxon>
        <taxon>Flavobacterium</taxon>
    </lineage>
</organism>